<organism evidence="1 2">
    <name type="scientific">Actinomadura graeca</name>
    <dbReference type="NCBI Taxonomy" id="2750812"/>
    <lineage>
        <taxon>Bacteria</taxon>
        <taxon>Bacillati</taxon>
        <taxon>Actinomycetota</taxon>
        <taxon>Actinomycetes</taxon>
        <taxon>Streptosporangiales</taxon>
        <taxon>Thermomonosporaceae</taxon>
        <taxon>Actinomadura</taxon>
    </lineage>
</organism>
<dbReference type="SUPFAM" id="SSF46689">
    <property type="entry name" value="Homeodomain-like"/>
    <property type="match status" value="1"/>
</dbReference>
<evidence type="ECO:0000313" key="2">
    <source>
        <dbReference type="Proteomes" id="UP001049518"/>
    </source>
</evidence>
<evidence type="ECO:0000313" key="1">
    <source>
        <dbReference type="EMBL" id="QXJ23826.1"/>
    </source>
</evidence>
<proteinExistence type="predicted"/>
<reference evidence="1" key="1">
    <citation type="submission" date="2020-07" db="EMBL/GenBank/DDBJ databases">
        <authorList>
            <person name="Tarantini F.S."/>
            <person name="Hong K.W."/>
            <person name="Chan K.G."/>
        </authorList>
    </citation>
    <scope>NUCLEOTIDE SEQUENCE</scope>
    <source>
        <strain evidence="1">32-07</strain>
    </source>
</reference>
<dbReference type="RefSeq" id="WP_231329503.1">
    <property type="nucleotide sequence ID" value="NZ_CP059572.1"/>
</dbReference>
<gene>
    <name evidence="1" type="ORF">AGRA3207_005037</name>
</gene>
<dbReference type="Proteomes" id="UP001049518">
    <property type="component" value="Chromosome"/>
</dbReference>
<dbReference type="EMBL" id="CP059572">
    <property type="protein sequence ID" value="QXJ23826.1"/>
    <property type="molecule type" value="Genomic_DNA"/>
</dbReference>
<name>A0ABX8QYB2_9ACTN</name>
<accession>A0ABX8QYB2</accession>
<keyword evidence="2" id="KW-1185">Reference proteome</keyword>
<protein>
    <submittedName>
        <fullName evidence="1">TetR family transcriptional regulator</fullName>
    </submittedName>
</protein>
<dbReference type="InterPro" id="IPR009057">
    <property type="entry name" value="Homeodomain-like_sf"/>
</dbReference>
<dbReference type="Gene3D" id="1.10.357.10">
    <property type="entry name" value="Tetracycline Repressor, domain 2"/>
    <property type="match status" value="1"/>
</dbReference>
<sequence>MTASYDIDDDILDAAGKLFSQLGYDSTTLKMISEVARVETTLLEEIGREQIYRQVFARLRDIETARIDAALSESTHGVEGIHRVIDAFFDFIVDHPQLPALWSHRGLGDATDVHLSLAEDPPPFIDVLTSTPWEGVAPDLDLRLLAWIVIWSIGTFVHNGFMDEDGRQVFPDDPHAVRRLREQLHKILDALNRTESAG</sequence>